<feature type="region of interest" description="Disordered" evidence="1">
    <location>
        <begin position="1"/>
        <end position="21"/>
    </location>
</feature>
<sequence length="354" mass="38582">MTKRKRTPPPTPKPLDFKIPSSLTALATQCRHLREQAEKRSAQTTTPISFIASHDQALDHAADEQLNAQLNATLSSPQSPPAPPQRRHRRPKASTISQEQVLLSLDDELYQSLIRDAEEQLGIAPELDVAQPTQLQTGMQDITNDGPVAQSQYQGQSSMPALRFNPYIPAGDNPYYLADQQMPLGSDSQYSQASMAQNTSSYRPLTTQYPYTPIAPGPAPPSNPRGTLDYSLPYAGQAGYYRLPPSYWQQPSLVTGSSMTEANRRTLTAVSAHQAHNSSNPGPQPSLSALDHNSYIPTASTSDLSMSQNPSTFPDPSIFPENGIIMDGDGVFRNLTKERFGKYTVGGRLVGSGQ</sequence>
<reference evidence="2 3" key="1">
    <citation type="submission" date="2015-05" db="EMBL/GenBank/DDBJ databases">
        <title>Distinctive expansion of gene families associated with plant cell wall degradation and secondary metabolism in the genomes of grapevine trunk pathogens.</title>
        <authorList>
            <person name="Lawrence D.P."/>
            <person name="Travadon R."/>
            <person name="Rolshausen P.E."/>
            <person name="Baumgartner K."/>
        </authorList>
    </citation>
    <scope>NUCLEOTIDE SEQUENCE [LARGE SCALE GENOMIC DNA]</scope>
    <source>
        <strain evidence="2">UCRPC4</strain>
    </source>
</reference>
<feature type="region of interest" description="Disordered" evidence="1">
    <location>
        <begin position="270"/>
        <end position="320"/>
    </location>
</feature>
<keyword evidence="3" id="KW-1185">Reference proteome</keyword>
<name>A0A0G2F199_PHACM</name>
<evidence type="ECO:0000256" key="1">
    <source>
        <dbReference type="SAM" id="MobiDB-lite"/>
    </source>
</evidence>
<dbReference type="EMBL" id="LCWF01000011">
    <property type="protein sequence ID" value="KKY28587.1"/>
    <property type="molecule type" value="Genomic_DNA"/>
</dbReference>
<comment type="caution">
    <text evidence="2">The sequence shown here is derived from an EMBL/GenBank/DDBJ whole genome shotgun (WGS) entry which is preliminary data.</text>
</comment>
<evidence type="ECO:0000313" key="2">
    <source>
        <dbReference type="EMBL" id="KKY28587.1"/>
    </source>
</evidence>
<accession>A0A0G2F199</accession>
<protein>
    <submittedName>
        <fullName evidence="2">Uncharacterized protein</fullName>
    </submittedName>
</protein>
<proteinExistence type="predicted"/>
<feature type="compositionally biased region" description="Polar residues" evidence="1">
    <location>
        <begin position="270"/>
        <end position="287"/>
    </location>
</feature>
<gene>
    <name evidence="2" type="ORF">UCRPC4_g00519</name>
</gene>
<reference evidence="2 3" key="2">
    <citation type="submission" date="2015-05" db="EMBL/GenBank/DDBJ databases">
        <authorList>
            <person name="Morales-Cruz A."/>
            <person name="Amrine K.C."/>
            <person name="Cantu D."/>
        </authorList>
    </citation>
    <scope>NUCLEOTIDE SEQUENCE [LARGE SCALE GENOMIC DNA]</scope>
    <source>
        <strain evidence="2">UCRPC4</strain>
    </source>
</reference>
<feature type="compositionally biased region" description="Polar residues" evidence="1">
    <location>
        <begin position="295"/>
        <end position="314"/>
    </location>
</feature>
<organism evidence="2 3">
    <name type="scientific">Phaeomoniella chlamydospora</name>
    <name type="common">Phaeoacremonium chlamydosporum</name>
    <dbReference type="NCBI Taxonomy" id="158046"/>
    <lineage>
        <taxon>Eukaryota</taxon>
        <taxon>Fungi</taxon>
        <taxon>Dikarya</taxon>
        <taxon>Ascomycota</taxon>
        <taxon>Pezizomycotina</taxon>
        <taxon>Eurotiomycetes</taxon>
        <taxon>Chaetothyriomycetidae</taxon>
        <taxon>Phaeomoniellales</taxon>
        <taxon>Phaeomoniellaceae</taxon>
        <taxon>Phaeomoniella</taxon>
    </lineage>
</organism>
<evidence type="ECO:0000313" key="3">
    <source>
        <dbReference type="Proteomes" id="UP000053317"/>
    </source>
</evidence>
<dbReference type="Proteomes" id="UP000053317">
    <property type="component" value="Unassembled WGS sequence"/>
</dbReference>
<dbReference type="AlphaFoldDB" id="A0A0G2F199"/>
<feature type="region of interest" description="Disordered" evidence="1">
    <location>
        <begin position="73"/>
        <end position="97"/>
    </location>
</feature>